<accession>A0A2S7N495</accession>
<gene>
    <name evidence="2" type="ORF">CYL18_02890</name>
</gene>
<keyword evidence="2" id="KW-0808">Transferase</keyword>
<proteinExistence type="predicted"/>
<dbReference type="GO" id="GO:0005737">
    <property type="term" value="C:cytoplasm"/>
    <property type="evidence" value="ECO:0007669"/>
    <property type="project" value="TreeGrafter"/>
</dbReference>
<dbReference type="SUPFAM" id="SSF55729">
    <property type="entry name" value="Acyl-CoA N-acyltransferases (Nat)"/>
    <property type="match status" value="1"/>
</dbReference>
<dbReference type="Proteomes" id="UP000239663">
    <property type="component" value="Unassembled WGS sequence"/>
</dbReference>
<comment type="caution">
    <text evidence="2">The sequence shown here is derived from an EMBL/GenBank/DDBJ whole genome shotgun (WGS) entry which is preliminary data.</text>
</comment>
<dbReference type="EMBL" id="PKOZ01000001">
    <property type="protein sequence ID" value="PQD96848.1"/>
    <property type="molecule type" value="Genomic_DNA"/>
</dbReference>
<dbReference type="InterPro" id="IPR051908">
    <property type="entry name" value="Ribosomal_N-acetyltransferase"/>
</dbReference>
<sequence>MNPILLDIPERIEGERIYLRSCKPGDGPMVFEAVSASIEELKPWMPWANGIQSEERTEANIRESYADFILRKDLRLHIMRKADDAFLGSTGLHRIDWDALKFEIGYWVDSRHAKNGYVTEAVNLLTRFAFDELNANRIEIRADTENKASRRIPENTGFTLEGILRHDSYNSTGSILTSTCVYAKIR</sequence>
<name>A0A2S7N495_9BACI</name>
<dbReference type="InterPro" id="IPR016181">
    <property type="entry name" value="Acyl_CoA_acyltransferase"/>
</dbReference>
<protein>
    <submittedName>
        <fullName evidence="2">GNAT family N-acetyltransferase</fullName>
    </submittedName>
</protein>
<evidence type="ECO:0000313" key="2">
    <source>
        <dbReference type="EMBL" id="PQD96848.1"/>
    </source>
</evidence>
<dbReference type="PROSITE" id="PS51186">
    <property type="entry name" value="GNAT"/>
    <property type="match status" value="1"/>
</dbReference>
<dbReference type="GO" id="GO:1990189">
    <property type="term" value="F:protein N-terminal-serine acetyltransferase activity"/>
    <property type="evidence" value="ECO:0007669"/>
    <property type="project" value="TreeGrafter"/>
</dbReference>
<dbReference type="Pfam" id="PF13302">
    <property type="entry name" value="Acetyltransf_3"/>
    <property type="match status" value="1"/>
</dbReference>
<organism evidence="2 3">
    <name type="scientific">Pradoshia eiseniae</name>
    <dbReference type="NCBI Taxonomy" id="2064768"/>
    <lineage>
        <taxon>Bacteria</taxon>
        <taxon>Bacillati</taxon>
        <taxon>Bacillota</taxon>
        <taxon>Bacilli</taxon>
        <taxon>Bacillales</taxon>
        <taxon>Bacillaceae</taxon>
        <taxon>Pradoshia</taxon>
    </lineage>
</organism>
<dbReference type="PANTHER" id="PTHR43441">
    <property type="entry name" value="RIBOSOMAL-PROTEIN-SERINE ACETYLTRANSFERASE"/>
    <property type="match status" value="1"/>
</dbReference>
<dbReference type="PANTHER" id="PTHR43441:SF3">
    <property type="entry name" value="ACETYLTRANSFERASE"/>
    <property type="match status" value="1"/>
</dbReference>
<keyword evidence="3" id="KW-1185">Reference proteome</keyword>
<evidence type="ECO:0000259" key="1">
    <source>
        <dbReference type="PROSITE" id="PS51186"/>
    </source>
</evidence>
<dbReference type="AlphaFoldDB" id="A0A2S7N495"/>
<dbReference type="Gene3D" id="3.40.630.30">
    <property type="match status" value="1"/>
</dbReference>
<reference evidence="2 3" key="1">
    <citation type="submission" date="2017-12" db="EMBL/GenBank/DDBJ databases">
        <title>Taxonomic description and draft genome of Pradoshia cofamensis Gen. nov., sp. nov., a thermotolerant bacillale isolated from anterior gut of earthworm Eisenia fetida.</title>
        <authorList>
            <person name="Saha T."/>
            <person name="Chakraborty R."/>
        </authorList>
    </citation>
    <scope>NUCLEOTIDE SEQUENCE [LARGE SCALE GENOMIC DNA]</scope>
    <source>
        <strain evidence="2 3">EAG3</strain>
    </source>
</reference>
<feature type="domain" description="N-acetyltransferase" evidence="1">
    <location>
        <begin position="29"/>
        <end position="186"/>
    </location>
</feature>
<dbReference type="GO" id="GO:0008999">
    <property type="term" value="F:protein-N-terminal-alanine acetyltransferase activity"/>
    <property type="evidence" value="ECO:0007669"/>
    <property type="project" value="TreeGrafter"/>
</dbReference>
<dbReference type="OrthoDB" id="9799321at2"/>
<dbReference type="InterPro" id="IPR000182">
    <property type="entry name" value="GNAT_dom"/>
</dbReference>
<evidence type="ECO:0000313" key="3">
    <source>
        <dbReference type="Proteomes" id="UP000239663"/>
    </source>
</evidence>